<evidence type="ECO:0000313" key="1">
    <source>
        <dbReference type="EMBL" id="MCC9293404.1"/>
    </source>
</evidence>
<protein>
    <submittedName>
        <fullName evidence="1">Uncharacterized protein</fullName>
    </submittedName>
</protein>
<organism evidence="1 2">
    <name type="scientific">Clostridium aromativorans</name>
    <dbReference type="NCBI Taxonomy" id="2836848"/>
    <lineage>
        <taxon>Bacteria</taxon>
        <taxon>Bacillati</taxon>
        <taxon>Bacillota</taxon>
        <taxon>Clostridia</taxon>
        <taxon>Eubacteriales</taxon>
        <taxon>Clostridiaceae</taxon>
        <taxon>Clostridium</taxon>
    </lineage>
</organism>
<gene>
    <name evidence="1" type="ORF">LN736_00750</name>
</gene>
<sequence length="184" mass="21806">MNKIKFIYDLIGVIKQKENIKGSFNMTGVKGNTKLFEMNNNNGFHIHYHDDLYFHNSTKLNHENRVNKFKFLFDVLNNIKIEKNQESGYTVSLISNKISEDVKKLLFNIINNQAKEKNDNFYKNFSFEKSSDEFHDFMKQLHKSNNFKLHIKLSVTDKYEVKKSVMEIENPQSRMKLNVNIDLT</sequence>
<proteinExistence type="predicted"/>
<dbReference type="Proteomes" id="UP001165422">
    <property type="component" value="Unassembled WGS sequence"/>
</dbReference>
<keyword evidence="2" id="KW-1185">Reference proteome</keyword>
<comment type="caution">
    <text evidence="1">The sequence shown here is derived from an EMBL/GenBank/DDBJ whole genome shotgun (WGS) entry which is preliminary data.</text>
</comment>
<evidence type="ECO:0000313" key="2">
    <source>
        <dbReference type="Proteomes" id="UP001165422"/>
    </source>
</evidence>
<accession>A0ABS8N0S8</accession>
<dbReference type="EMBL" id="JAJJPB010000001">
    <property type="protein sequence ID" value="MCC9293404.1"/>
    <property type="molecule type" value="Genomic_DNA"/>
</dbReference>
<dbReference type="RefSeq" id="WP_150357289.1">
    <property type="nucleotide sequence ID" value="NZ_JAJJPB010000001.1"/>
</dbReference>
<reference evidence="1" key="1">
    <citation type="submission" date="2021-11" db="EMBL/GenBank/DDBJ databases">
        <authorList>
            <person name="Qingchun L."/>
            <person name="Dong Z."/>
            <person name="Zongwei Q."/>
            <person name="Jia Z."/>
            <person name="Duotao L."/>
        </authorList>
    </citation>
    <scope>NUCLEOTIDE SEQUENCE</scope>
    <source>
        <strain evidence="1">WLY-B-L2</strain>
    </source>
</reference>
<name>A0ABS8N0S8_9CLOT</name>